<keyword evidence="4" id="KW-1185">Reference proteome</keyword>
<dbReference type="AlphaFoldDB" id="A0A0B1P0I3"/>
<evidence type="ECO:0000259" key="2">
    <source>
        <dbReference type="Pfam" id="PF26118"/>
    </source>
</evidence>
<evidence type="ECO:0000313" key="3">
    <source>
        <dbReference type="EMBL" id="KHJ30421.1"/>
    </source>
</evidence>
<accession>A0A0B1P0I3</accession>
<feature type="region of interest" description="Disordered" evidence="1">
    <location>
        <begin position="82"/>
        <end position="165"/>
    </location>
</feature>
<protein>
    <recommendedName>
        <fullName evidence="2">DUF8035 domain-containing protein</fullName>
    </recommendedName>
</protein>
<dbReference type="STRING" id="52586.A0A0B1P0I3"/>
<gene>
    <name evidence="3" type="ORF">EV44_g1719</name>
</gene>
<evidence type="ECO:0000256" key="1">
    <source>
        <dbReference type="SAM" id="MobiDB-lite"/>
    </source>
</evidence>
<comment type="caution">
    <text evidence="3">The sequence shown here is derived from an EMBL/GenBank/DDBJ whole genome shotgun (WGS) entry which is preliminary data.</text>
</comment>
<feature type="compositionally biased region" description="Basic residues" evidence="1">
    <location>
        <begin position="513"/>
        <end position="525"/>
    </location>
</feature>
<name>A0A0B1P0I3_UNCNE</name>
<dbReference type="Proteomes" id="UP000030854">
    <property type="component" value="Unassembled WGS sequence"/>
</dbReference>
<evidence type="ECO:0000313" key="4">
    <source>
        <dbReference type="Proteomes" id="UP000030854"/>
    </source>
</evidence>
<dbReference type="OMA" id="ISHRHER"/>
<feature type="compositionally biased region" description="Basic and acidic residues" evidence="1">
    <location>
        <begin position="98"/>
        <end position="109"/>
    </location>
</feature>
<sequence length="534" mass="60872">MAGSQNVISQIGNLLNTLSNRDPSPSRKSNRTHEKHRKHDHSRKNENKTSNYSDEMIRDQSIPQRWDAEHHSREQEYDHHLIGAEQLSPFKRPMSQVRNREGSLNEEKHRKFPLTGQDQNHHRRRRQTINSEQPFLIRDNYTSKNHEQGQKFHSPSPPRSESFNRQTVLRHQSSLDTFDRKRQVLSKMAVEYTSPTKYHGSFLPPSVPIPLPVRSVPPSGKYSKKTFDGYYQGTERHLPVDQGLGRYSGFDDGNHSSKHRGRRMIEEAKLYHSPNINLRESSTDSSWSSGSYSSIGSEFPKRGKTKIPAKLVHKLAIIELGYPFEEEGDLITILNALGRKNIDELINLSEKYKADEKSTSKEHINVYTVPYTSQLNNPVIEYTQTSPPPVSMPLLPATQVPTTTYALVPPASTCVASVSFQNPICETNKSKQNFVGLQHVKDERTFNAEIKALEANKEALLTQRRTCQVPYESQGIVVLRDEGGCDGYREDAKAVRHEGKNLTPKGKSSSRNGRPRIVRDRKGRKCIAVPRNNR</sequence>
<feature type="region of interest" description="Disordered" evidence="1">
    <location>
        <begin position="498"/>
        <end position="534"/>
    </location>
</feature>
<organism evidence="3 4">
    <name type="scientific">Uncinula necator</name>
    <name type="common">Grape powdery mildew</name>
    <dbReference type="NCBI Taxonomy" id="52586"/>
    <lineage>
        <taxon>Eukaryota</taxon>
        <taxon>Fungi</taxon>
        <taxon>Dikarya</taxon>
        <taxon>Ascomycota</taxon>
        <taxon>Pezizomycotina</taxon>
        <taxon>Leotiomycetes</taxon>
        <taxon>Erysiphales</taxon>
        <taxon>Erysiphaceae</taxon>
        <taxon>Erysiphe</taxon>
    </lineage>
</organism>
<feature type="domain" description="DUF8035" evidence="2">
    <location>
        <begin position="301"/>
        <end position="354"/>
    </location>
</feature>
<reference evidence="3 4" key="1">
    <citation type="journal article" date="2014" name="BMC Genomics">
        <title>Adaptive genomic structural variation in the grape powdery mildew pathogen, Erysiphe necator.</title>
        <authorList>
            <person name="Jones L."/>
            <person name="Riaz S."/>
            <person name="Morales-Cruz A."/>
            <person name="Amrine K.C."/>
            <person name="McGuire B."/>
            <person name="Gubler W.D."/>
            <person name="Walker M.A."/>
            <person name="Cantu D."/>
        </authorList>
    </citation>
    <scope>NUCLEOTIDE SEQUENCE [LARGE SCALE GENOMIC DNA]</scope>
    <source>
        <strain evidence="4">c</strain>
    </source>
</reference>
<feature type="compositionally biased region" description="Polar residues" evidence="1">
    <location>
        <begin position="1"/>
        <end position="27"/>
    </location>
</feature>
<dbReference type="EMBL" id="JNVN01004284">
    <property type="protein sequence ID" value="KHJ30421.1"/>
    <property type="molecule type" value="Genomic_DNA"/>
</dbReference>
<dbReference type="HOGENOM" id="CLU_510175_0_0_1"/>
<dbReference type="Pfam" id="PF26118">
    <property type="entry name" value="DUF8035"/>
    <property type="match status" value="1"/>
</dbReference>
<feature type="compositionally biased region" description="Basic residues" evidence="1">
    <location>
        <begin position="28"/>
        <end position="42"/>
    </location>
</feature>
<feature type="region of interest" description="Disordered" evidence="1">
    <location>
        <begin position="1"/>
        <end position="59"/>
    </location>
</feature>
<dbReference type="InterPro" id="IPR058348">
    <property type="entry name" value="DUF8035"/>
</dbReference>
<proteinExistence type="predicted"/>